<dbReference type="EMBL" id="JADIKC010000005">
    <property type="protein sequence ID" value="MBM7122116.1"/>
    <property type="molecule type" value="Genomic_DNA"/>
</dbReference>
<dbReference type="InterPro" id="IPR036249">
    <property type="entry name" value="Thioredoxin-like_sf"/>
</dbReference>
<accession>A0ABS2JTB1</accession>
<dbReference type="InterPro" id="IPR041017">
    <property type="entry name" value="Thioredoxin_10"/>
</dbReference>
<dbReference type="InterPro" id="IPR013766">
    <property type="entry name" value="Thioredoxin_domain"/>
</dbReference>
<dbReference type="Gene3D" id="2.60.120.260">
    <property type="entry name" value="Galactose-binding domain-like"/>
    <property type="match status" value="1"/>
</dbReference>
<dbReference type="Pfam" id="PF17991">
    <property type="entry name" value="Thioredoxin_10"/>
    <property type="match status" value="1"/>
</dbReference>
<dbReference type="Proteomes" id="UP001430065">
    <property type="component" value="Unassembled WGS sequence"/>
</dbReference>
<keyword evidence="3" id="KW-1185">Reference proteome</keyword>
<dbReference type="InterPro" id="IPR050553">
    <property type="entry name" value="Thioredoxin_ResA/DsbE_sf"/>
</dbReference>
<dbReference type="PANTHER" id="PTHR42852">
    <property type="entry name" value="THIOL:DISULFIDE INTERCHANGE PROTEIN DSBE"/>
    <property type="match status" value="1"/>
</dbReference>
<dbReference type="Gene3D" id="3.40.30.10">
    <property type="entry name" value="Glutaredoxin"/>
    <property type="match status" value="1"/>
</dbReference>
<comment type="caution">
    <text evidence="2">The sequence shown here is derived from an EMBL/GenBank/DDBJ whole genome shotgun (WGS) entry which is preliminary data.</text>
</comment>
<organism evidence="2 3">
    <name type="scientific">Dyella kyungheensis</name>
    <dbReference type="NCBI Taxonomy" id="1242174"/>
    <lineage>
        <taxon>Bacteria</taxon>
        <taxon>Pseudomonadati</taxon>
        <taxon>Pseudomonadota</taxon>
        <taxon>Gammaproteobacteria</taxon>
        <taxon>Lysobacterales</taxon>
        <taxon>Rhodanobacteraceae</taxon>
        <taxon>Dyella</taxon>
    </lineage>
</organism>
<sequence length="362" mass="39657">MKTSGFARIALAVLAWGVLVTVHAGEKVASSPTVSAIELPREGKFPSLDGAVAWLHSPPLTPQGLRGRVVLVDFWTYSCINSIRQLPYIRAWARKYSSQGLVVIGVHAPEFAFERNIDNVTRAVDALRFGEPVATAVDSRHAVWLAFNNEYWPALYFIDAKGQIRHHVFGEGEYDTSERVIQQLLAEAGATNVSRDLVAVDARGVEAAPDWQDMQSPETYIGSERRANFASTGAGLFSGRSHFAAPDRLTLNHWALVGDWSVGKQSAVLHEAGGHIAYRFHARDLHLVMAPATVGASVRFRVTLDGKPPAAAHGLDVDEQGIGTLSEPRMYQLIRQPMPVSDRVFDIEFLDPGAEAFVFTFG</sequence>
<reference evidence="2 3" key="1">
    <citation type="submission" date="2020-10" db="EMBL/GenBank/DDBJ databases">
        <title>Phylogeny of dyella-like bacteria.</title>
        <authorList>
            <person name="Fu J."/>
        </authorList>
    </citation>
    <scope>NUCLEOTIDE SEQUENCE [LARGE SCALE GENOMIC DNA]</scope>
    <source>
        <strain evidence="2 3">THG-B117</strain>
    </source>
</reference>
<name>A0ABS2JTB1_9GAMM</name>
<dbReference type="PROSITE" id="PS51352">
    <property type="entry name" value="THIOREDOXIN_2"/>
    <property type="match status" value="1"/>
</dbReference>
<dbReference type="SUPFAM" id="SSF52833">
    <property type="entry name" value="Thioredoxin-like"/>
    <property type="match status" value="1"/>
</dbReference>
<dbReference type="PANTHER" id="PTHR42852:SF13">
    <property type="entry name" value="PROTEIN DIPZ"/>
    <property type="match status" value="1"/>
</dbReference>
<evidence type="ECO:0000313" key="2">
    <source>
        <dbReference type="EMBL" id="MBM7122116.1"/>
    </source>
</evidence>
<gene>
    <name evidence="2" type="ORF">ISP20_13205</name>
</gene>
<feature type="domain" description="Thioredoxin" evidence="1">
    <location>
        <begin position="34"/>
        <end position="186"/>
    </location>
</feature>
<proteinExistence type="predicted"/>
<protein>
    <submittedName>
        <fullName evidence="2">Redoxin domain-containing protein</fullName>
    </submittedName>
</protein>
<evidence type="ECO:0000313" key="3">
    <source>
        <dbReference type="Proteomes" id="UP001430065"/>
    </source>
</evidence>
<evidence type="ECO:0000259" key="1">
    <source>
        <dbReference type="PROSITE" id="PS51352"/>
    </source>
</evidence>